<gene>
    <name evidence="1" type="ORF">RPERSI_LOCUS17</name>
</gene>
<dbReference type="EMBL" id="CAJVQC010000009">
    <property type="protein sequence ID" value="CAG8457633.1"/>
    <property type="molecule type" value="Genomic_DNA"/>
</dbReference>
<evidence type="ECO:0000313" key="2">
    <source>
        <dbReference type="Proteomes" id="UP000789920"/>
    </source>
</evidence>
<dbReference type="Proteomes" id="UP000789920">
    <property type="component" value="Unassembled WGS sequence"/>
</dbReference>
<protein>
    <submittedName>
        <fullName evidence="1">30384_t:CDS:1</fullName>
    </submittedName>
</protein>
<sequence>MTDVEIRGNLLDAFLGGVDTVKQKIVAEIDPIFPPNTPFNLKYEDLLKLEYCDAIINEARRISSVATDIPIYVEGLAN</sequence>
<accession>A0ACA9K7Q3</accession>
<keyword evidence="2" id="KW-1185">Reference proteome</keyword>
<reference evidence="1" key="1">
    <citation type="submission" date="2021-06" db="EMBL/GenBank/DDBJ databases">
        <authorList>
            <person name="Kallberg Y."/>
            <person name="Tangrot J."/>
            <person name="Rosling A."/>
        </authorList>
    </citation>
    <scope>NUCLEOTIDE SEQUENCE</scope>
    <source>
        <strain evidence="1">MA461A</strain>
    </source>
</reference>
<evidence type="ECO:0000313" key="1">
    <source>
        <dbReference type="EMBL" id="CAG8457633.1"/>
    </source>
</evidence>
<name>A0ACA9K7Q3_9GLOM</name>
<organism evidence="1 2">
    <name type="scientific">Racocetra persica</name>
    <dbReference type="NCBI Taxonomy" id="160502"/>
    <lineage>
        <taxon>Eukaryota</taxon>
        <taxon>Fungi</taxon>
        <taxon>Fungi incertae sedis</taxon>
        <taxon>Mucoromycota</taxon>
        <taxon>Glomeromycotina</taxon>
        <taxon>Glomeromycetes</taxon>
        <taxon>Diversisporales</taxon>
        <taxon>Gigasporaceae</taxon>
        <taxon>Racocetra</taxon>
    </lineage>
</organism>
<comment type="caution">
    <text evidence="1">The sequence shown here is derived from an EMBL/GenBank/DDBJ whole genome shotgun (WGS) entry which is preliminary data.</text>
</comment>
<proteinExistence type="predicted"/>